<dbReference type="eggNOG" id="ENOG5034BSX">
    <property type="taxonomic scope" value="Bacteria"/>
</dbReference>
<dbReference type="STRING" id="1195246.AGRI_12501"/>
<comment type="caution">
    <text evidence="2">The sequence shown here is derived from an EMBL/GenBank/DDBJ whole genome shotgun (WGS) entry which is preliminary data.</text>
</comment>
<evidence type="ECO:0008006" key="4">
    <source>
        <dbReference type="Google" id="ProtNLM"/>
    </source>
</evidence>
<evidence type="ECO:0000256" key="1">
    <source>
        <dbReference type="SAM" id="SignalP"/>
    </source>
</evidence>
<evidence type="ECO:0000313" key="3">
    <source>
        <dbReference type="Proteomes" id="UP000035062"/>
    </source>
</evidence>
<dbReference type="RefSeq" id="WP_008985290.1">
    <property type="nucleotide sequence ID" value="NZ_AKKU01000025.1"/>
</dbReference>
<protein>
    <recommendedName>
        <fullName evidence="4">Orphan protein</fullName>
    </recommendedName>
</protein>
<feature type="chain" id="PRO_5003722856" description="Orphan protein" evidence="1">
    <location>
        <begin position="23"/>
        <end position="168"/>
    </location>
</feature>
<keyword evidence="1" id="KW-0732">Signal</keyword>
<gene>
    <name evidence="2" type="ORF">AGRI_12501</name>
</gene>
<name>I9NZY0_9ALTE</name>
<sequence length="168" mass="19159">MKFVVLLSLLILNLASLPEAKAHKFSTAYMEVSAELRQPRLLWKVSLHDLAQAKLFGPQPLTQISWQQVIAHKEELTLYIQKHIAFTDKLGSCSLAVADTSNWRTQQLQQQLYLLLPIDATCQSPEQWQIGYQALFETGHNHKLLLSWQASDKAQAVLSKDKAIYPEY</sequence>
<dbReference type="EMBL" id="AKKU01000025">
    <property type="protein sequence ID" value="EIW88024.1"/>
    <property type="molecule type" value="Genomic_DNA"/>
</dbReference>
<feature type="signal peptide" evidence="1">
    <location>
        <begin position="1"/>
        <end position="22"/>
    </location>
</feature>
<accession>I9NZY0</accession>
<dbReference type="Proteomes" id="UP000035062">
    <property type="component" value="Unassembled WGS sequence"/>
</dbReference>
<organism evidence="2 3">
    <name type="scientific">Alishewanella agri BL06</name>
    <dbReference type="NCBI Taxonomy" id="1195246"/>
    <lineage>
        <taxon>Bacteria</taxon>
        <taxon>Pseudomonadati</taxon>
        <taxon>Pseudomonadota</taxon>
        <taxon>Gammaproteobacteria</taxon>
        <taxon>Alteromonadales</taxon>
        <taxon>Alteromonadaceae</taxon>
        <taxon>Alishewanella</taxon>
    </lineage>
</organism>
<reference evidence="2 3" key="1">
    <citation type="journal article" date="2012" name="J. Bacteriol.">
        <title>Genome Sequence of Pectin-Degrading Alishewanella agri, Isolated from Landfill Soil.</title>
        <authorList>
            <person name="Kim J."/>
            <person name="Jung J."/>
            <person name="Sung J.S."/>
            <person name="Chun J."/>
            <person name="Park W."/>
        </authorList>
    </citation>
    <scope>NUCLEOTIDE SEQUENCE [LARGE SCALE GENOMIC DNA]</scope>
    <source>
        <strain evidence="2 3">BL06</strain>
    </source>
</reference>
<proteinExistence type="predicted"/>
<evidence type="ECO:0000313" key="2">
    <source>
        <dbReference type="EMBL" id="EIW88024.1"/>
    </source>
</evidence>
<dbReference type="PATRIC" id="fig|1195246.3.peg.2478"/>
<dbReference type="AlphaFoldDB" id="I9NZY0"/>
<keyword evidence="3" id="KW-1185">Reference proteome</keyword>